<feature type="compositionally biased region" description="Polar residues" evidence="1">
    <location>
        <begin position="74"/>
        <end position="86"/>
    </location>
</feature>
<dbReference type="GO" id="GO:0000981">
    <property type="term" value="F:DNA-binding transcription factor activity, RNA polymerase II-specific"/>
    <property type="evidence" value="ECO:0007669"/>
    <property type="project" value="InterPro"/>
</dbReference>
<feature type="compositionally biased region" description="Basic and acidic residues" evidence="1">
    <location>
        <begin position="54"/>
        <end position="66"/>
    </location>
</feature>
<feature type="region of interest" description="Disordered" evidence="1">
    <location>
        <begin position="54"/>
        <end position="153"/>
    </location>
</feature>
<feature type="compositionally biased region" description="Polar residues" evidence="1">
    <location>
        <begin position="352"/>
        <end position="371"/>
    </location>
</feature>
<dbReference type="OrthoDB" id="2943660at2759"/>
<evidence type="ECO:0000313" key="4">
    <source>
        <dbReference type="Proteomes" id="UP000027265"/>
    </source>
</evidence>
<dbReference type="HOGENOM" id="CLU_717769_0_0_1"/>
<organism evidence="3 4">
    <name type="scientific">Jaapia argillacea MUCL 33604</name>
    <dbReference type="NCBI Taxonomy" id="933084"/>
    <lineage>
        <taxon>Eukaryota</taxon>
        <taxon>Fungi</taxon>
        <taxon>Dikarya</taxon>
        <taxon>Basidiomycota</taxon>
        <taxon>Agaricomycotina</taxon>
        <taxon>Agaricomycetes</taxon>
        <taxon>Agaricomycetidae</taxon>
        <taxon>Jaapiales</taxon>
        <taxon>Jaapiaceae</taxon>
        <taxon>Jaapia</taxon>
    </lineage>
</organism>
<feature type="compositionally biased region" description="Low complexity" evidence="1">
    <location>
        <begin position="102"/>
        <end position="124"/>
    </location>
</feature>
<dbReference type="GO" id="GO:0008270">
    <property type="term" value="F:zinc ion binding"/>
    <property type="evidence" value="ECO:0007669"/>
    <property type="project" value="InterPro"/>
</dbReference>
<proteinExistence type="predicted"/>
<evidence type="ECO:0000256" key="1">
    <source>
        <dbReference type="SAM" id="MobiDB-lite"/>
    </source>
</evidence>
<evidence type="ECO:0000259" key="2">
    <source>
        <dbReference type="PROSITE" id="PS50048"/>
    </source>
</evidence>
<dbReference type="PROSITE" id="PS50048">
    <property type="entry name" value="ZN2_CY6_FUNGAL_2"/>
    <property type="match status" value="1"/>
</dbReference>
<sequence>MADIPSPSDDNSSYIPNTRPKALIACDECRRSKAKCIHHSDLSACQRCIQKGKECHFSPPKRDGHSPTEPPSGSRAQGAQQPTTPQYEDIRATTVPSPLEQHPSGSHGWHHPSPTSSLPSQQPSNARGYFPHAPAAPPSRDGAFSQAQNPDYVGNTNTVAARYDFSFDPNTNLQQQVHDRGQGHQVPQIGSPRVRHPAQNQRYNAGGGQETVYSMAHPPHFSPSTPEGLPHATTRQIHLYQLSPVSQGHGRVGAVHTNDYSMAGAHSNTPGFPPAPQTGYAFPPGIAPSHHGEGRGAMYHTDAPAYNPLQSNYSGAAEGSQGGVANPSFQPRGDAAHPSSSYPTYREDYFTHPQSIQRQSSNSNDPSTSFGSRRGHNRSEGPAPR</sequence>
<feature type="region of interest" description="Disordered" evidence="1">
    <location>
        <begin position="267"/>
        <end position="385"/>
    </location>
</feature>
<dbReference type="Pfam" id="PF00172">
    <property type="entry name" value="Zn_clus"/>
    <property type="match status" value="1"/>
</dbReference>
<dbReference type="InterPro" id="IPR036864">
    <property type="entry name" value="Zn2-C6_fun-type_DNA-bd_sf"/>
</dbReference>
<dbReference type="SMART" id="SM00066">
    <property type="entry name" value="GAL4"/>
    <property type="match status" value="1"/>
</dbReference>
<protein>
    <recommendedName>
        <fullName evidence="2">Zn(2)-C6 fungal-type domain-containing protein</fullName>
    </recommendedName>
</protein>
<dbReference type="PROSITE" id="PS00463">
    <property type="entry name" value="ZN2_CY6_FUNGAL_1"/>
    <property type="match status" value="1"/>
</dbReference>
<feature type="domain" description="Zn(2)-C6 fungal-type" evidence="2">
    <location>
        <begin position="25"/>
        <end position="57"/>
    </location>
</feature>
<gene>
    <name evidence="3" type="ORF">JAAARDRAFT_188144</name>
</gene>
<dbReference type="EMBL" id="KL197709">
    <property type="protein sequence ID" value="KDQ64862.1"/>
    <property type="molecule type" value="Genomic_DNA"/>
</dbReference>
<dbReference type="SUPFAM" id="SSF57701">
    <property type="entry name" value="Zn2/Cys6 DNA-binding domain"/>
    <property type="match status" value="1"/>
</dbReference>
<dbReference type="InterPro" id="IPR001138">
    <property type="entry name" value="Zn2Cys6_DnaBD"/>
</dbReference>
<accession>A0A067QMU0</accession>
<keyword evidence="4" id="KW-1185">Reference proteome</keyword>
<dbReference type="AlphaFoldDB" id="A0A067QMU0"/>
<dbReference type="Gene3D" id="4.10.240.10">
    <property type="entry name" value="Zn(2)-C6 fungal-type DNA-binding domain"/>
    <property type="match status" value="1"/>
</dbReference>
<dbReference type="InParanoid" id="A0A067QMU0"/>
<dbReference type="CDD" id="cd00067">
    <property type="entry name" value="GAL4"/>
    <property type="match status" value="1"/>
</dbReference>
<evidence type="ECO:0000313" key="3">
    <source>
        <dbReference type="EMBL" id="KDQ64862.1"/>
    </source>
</evidence>
<name>A0A067QMU0_9AGAM</name>
<dbReference type="Proteomes" id="UP000027265">
    <property type="component" value="Unassembled WGS sequence"/>
</dbReference>
<reference evidence="4" key="1">
    <citation type="journal article" date="2014" name="Proc. Natl. Acad. Sci. U.S.A.">
        <title>Extensive sampling of basidiomycete genomes demonstrates inadequacy of the white-rot/brown-rot paradigm for wood decay fungi.</title>
        <authorList>
            <person name="Riley R."/>
            <person name="Salamov A.A."/>
            <person name="Brown D.W."/>
            <person name="Nagy L.G."/>
            <person name="Floudas D."/>
            <person name="Held B.W."/>
            <person name="Levasseur A."/>
            <person name="Lombard V."/>
            <person name="Morin E."/>
            <person name="Otillar R."/>
            <person name="Lindquist E.A."/>
            <person name="Sun H."/>
            <person name="LaButti K.M."/>
            <person name="Schmutz J."/>
            <person name="Jabbour D."/>
            <person name="Luo H."/>
            <person name="Baker S.E."/>
            <person name="Pisabarro A.G."/>
            <person name="Walton J.D."/>
            <person name="Blanchette R.A."/>
            <person name="Henrissat B."/>
            <person name="Martin F."/>
            <person name="Cullen D."/>
            <person name="Hibbett D.S."/>
            <person name="Grigoriev I.V."/>
        </authorList>
    </citation>
    <scope>NUCLEOTIDE SEQUENCE [LARGE SCALE GENOMIC DNA]</scope>
    <source>
        <strain evidence="4">MUCL 33604</strain>
    </source>
</reference>